<protein>
    <submittedName>
        <fullName evidence="1">Uncharacterized protein</fullName>
    </submittedName>
</protein>
<evidence type="ECO:0000313" key="1">
    <source>
        <dbReference type="EMBL" id="CAB0005388.1"/>
    </source>
</evidence>
<sequence>MEFRTTRFISAYGQERYRNCNSLDKPSLNLYLSRESSIRNFEKSLFLKQTYVIGEGGAGQIVAEAGPHSRQFAVDEIFGRIARDFRQFRSAVFDLPSVIEEKPEKDRGNSV</sequence>
<organism evidence="1 2">
    <name type="scientific">Nesidiocoris tenuis</name>
    <dbReference type="NCBI Taxonomy" id="355587"/>
    <lineage>
        <taxon>Eukaryota</taxon>
        <taxon>Metazoa</taxon>
        <taxon>Ecdysozoa</taxon>
        <taxon>Arthropoda</taxon>
        <taxon>Hexapoda</taxon>
        <taxon>Insecta</taxon>
        <taxon>Pterygota</taxon>
        <taxon>Neoptera</taxon>
        <taxon>Paraneoptera</taxon>
        <taxon>Hemiptera</taxon>
        <taxon>Heteroptera</taxon>
        <taxon>Panheteroptera</taxon>
        <taxon>Cimicomorpha</taxon>
        <taxon>Miridae</taxon>
        <taxon>Dicyphina</taxon>
        <taxon>Nesidiocoris</taxon>
    </lineage>
</organism>
<keyword evidence="2" id="KW-1185">Reference proteome</keyword>
<accession>A0A6H5GR73</accession>
<name>A0A6H5GR73_9HEMI</name>
<dbReference type="Proteomes" id="UP000479000">
    <property type="component" value="Unassembled WGS sequence"/>
</dbReference>
<proteinExistence type="predicted"/>
<gene>
    <name evidence="1" type="ORF">NTEN_LOCUS10865</name>
</gene>
<reference evidence="1 2" key="1">
    <citation type="submission" date="2020-02" db="EMBL/GenBank/DDBJ databases">
        <authorList>
            <person name="Ferguson B K."/>
        </authorList>
    </citation>
    <scope>NUCLEOTIDE SEQUENCE [LARGE SCALE GENOMIC DNA]</scope>
</reference>
<dbReference type="EMBL" id="CADCXU010016352">
    <property type="protein sequence ID" value="CAB0005388.1"/>
    <property type="molecule type" value="Genomic_DNA"/>
</dbReference>
<evidence type="ECO:0000313" key="2">
    <source>
        <dbReference type="Proteomes" id="UP000479000"/>
    </source>
</evidence>
<dbReference type="AlphaFoldDB" id="A0A6H5GR73"/>